<comment type="similarity">
    <text evidence="3 9">Belongs to the cytochrome P450 family.</text>
</comment>
<dbReference type="PRINTS" id="PR00385">
    <property type="entry name" value="P450"/>
</dbReference>
<evidence type="ECO:0000256" key="7">
    <source>
        <dbReference type="ARBA" id="ARBA00023004"/>
    </source>
</evidence>
<gene>
    <name evidence="11" type="ORF">WN944_020924</name>
</gene>
<dbReference type="GO" id="GO:0016020">
    <property type="term" value="C:membrane"/>
    <property type="evidence" value="ECO:0007669"/>
    <property type="project" value="UniProtKB-SubCell"/>
</dbReference>
<keyword evidence="10" id="KW-0472">Membrane</keyword>
<dbReference type="GO" id="GO:0005506">
    <property type="term" value="F:iron ion binding"/>
    <property type="evidence" value="ECO:0007669"/>
    <property type="project" value="InterPro"/>
</dbReference>
<dbReference type="AlphaFoldDB" id="A0AAP0MYD8"/>
<protein>
    <recommendedName>
        <fullName evidence="13">Cytochrome P450</fullName>
    </recommendedName>
</protein>
<dbReference type="InterPro" id="IPR002401">
    <property type="entry name" value="Cyt_P450_E_grp-I"/>
</dbReference>
<dbReference type="InterPro" id="IPR036396">
    <property type="entry name" value="Cyt_P450_sf"/>
</dbReference>
<dbReference type="Pfam" id="PF00067">
    <property type="entry name" value="p450"/>
    <property type="match status" value="1"/>
</dbReference>
<keyword evidence="4 10" id="KW-0812">Transmembrane</keyword>
<feature type="transmembrane region" description="Helical" evidence="10">
    <location>
        <begin position="6"/>
        <end position="24"/>
    </location>
</feature>
<keyword evidence="5 8" id="KW-0479">Metal-binding</keyword>
<dbReference type="Gene3D" id="1.10.630.10">
    <property type="entry name" value="Cytochrome P450"/>
    <property type="match status" value="1"/>
</dbReference>
<feature type="binding site" description="axial binding residue" evidence="8">
    <location>
        <position position="437"/>
    </location>
    <ligand>
        <name>heme</name>
        <dbReference type="ChEBI" id="CHEBI:30413"/>
    </ligand>
    <ligandPart>
        <name>Fe</name>
        <dbReference type="ChEBI" id="CHEBI:18248"/>
    </ligandPart>
</feature>
<evidence type="ECO:0000256" key="8">
    <source>
        <dbReference type="PIRSR" id="PIRSR602401-1"/>
    </source>
</evidence>
<comment type="pathway">
    <text evidence="2">Secondary metabolite biosynthesis; terpenoid biosynthesis.</text>
</comment>
<comment type="caution">
    <text evidence="11">The sequence shown here is derived from an EMBL/GenBank/DDBJ whole genome shotgun (WGS) entry which is preliminary data.</text>
</comment>
<accession>A0AAP0MYD8</accession>
<evidence type="ECO:0000256" key="4">
    <source>
        <dbReference type="ARBA" id="ARBA00022692"/>
    </source>
</evidence>
<evidence type="ECO:0000256" key="5">
    <source>
        <dbReference type="ARBA" id="ARBA00022723"/>
    </source>
</evidence>
<dbReference type="InterPro" id="IPR017972">
    <property type="entry name" value="Cyt_P450_CS"/>
</dbReference>
<organism evidence="11 12">
    <name type="scientific">Citrus x changshan-huyou</name>
    <dbReference type="NCBI Taxonomy" id="2935761"/>
    <lineage>
        <taxon>Eukaryota</taxon>
        <taxon>Viridiplantae</taxon>
        <taxon>Streptophyta</taxon>
        <taxon>Embryophyta</taxon>
        <taxon>Tracheophyta</taxon>
        <taxon>Spermatophyta</taxon>
        <taxon>Magnoliopsida</taxon>
        <taxon>eudicotyledons</taxon>
        <taxon>Gunneridae</taxon>
        <taxon>Pentapetalae</taxon>
        <taxon>rosids</taxon>
        <taxon>malvids</taxon>
        <taxon>Sapindales</taxon>
        <taxon>Rutaceae</taxon>
        <taxon>Aurantioideae</taxon>
        <taxon>Citrus</taxon>
    </lineage>
</organism>
<dbReference type="GO" id="GO:0016125">
    <property type="term" value="P:sterol metabolic process"/>
    <property type="evidence" value="ECO:0007669"/>
    <property type="project" value="TreeGrafter"/>
</dbReference>
<keyword evidence="8 9" id="KW-0349">Heme</keyword>
<dbReference type="PANTHER" id="PTHR24286:SF189">
    <property type="entry name" value="CYTOCHROME P450, FAMILY 722, SUBFAMILY A, POLYPEPTIDE 1"/>
    <property type="match status" value="1"/>
</dbReference>
<evidence type="ECO:0000256" key="1">
    <source>
        <dbReference type="ARBA" id="ARBA00004167"/>
    </source>
</evidence>
<evidence type="ECO:0008006" key="13">
    <source>
        <dbReference type="Google" id="ProtNLM"/>
    </source>
</evidence>
<evidence type="ECO:0000256" key="6">
    <source>
        <dbReference type="ARBA" id="ARBA00022989"/>
    </source>
</evidence>
<comment type="subcellular location">
    <subcellularLocation>
        <location evidence="1">Membrane</location>
        <topology evidence="1">Single-pass membrane protein</topology>
    </subcellularLocation>
</comment>
<dbReference type="GO" id="GO:0016132">
    <property type="term" value="P:brassinosteroid biosynthetic process"/>
    <property type="evidence" value="ECO:0007669"/>
    <property type="project" value="TreeGrafter"/>
</dbReference>
<evidence type="ECO:0000256" key="2">
    <source>
        <dbReference type="ARBA" id="ARBA00004721"/>
    </source>
</evidence>
<dbReference type="GO" id="GO:0016705">
    <property type="term" value="F:oxidoreductase activity, acting on paired donors, with incorporation or reduction of molecular oxygen"/>
    <property type="evidence" value="ECO:0007669"/>
    <property type="project" value="InterPro"/>
</dbReference>
<keyword evidence="12" id="KW-1185">Reference proteome</keyword>
<dbReference type="EMBL" id="JBCGBO010000001">
    <property type="protein sequence ID" value="KAK9227978.1"/>
    <property type="molecule type" value="Genomic_DNA"/>
</dbReference>
<evidence type="ECO:0000256" key="3">
    <source>
        <dbReference type="ARBA" id="ARBA00010617"/>
    </source>
</evidence>
<dbReference type="SUPFAM" id="SSF48264">
    <property type="entry name" value="Cytochrome P450"/>
    <property type="match status" value="1"/>
</dbReference>
<evidence type="ECO:0000313" key="12">
    <source>
        <dbReference type="Proteomes" id="UP001428341"/>
    </source>
</evidence>
<dbReference type="PRINTS" id="PR00463">
    <property type="entry name" value="EP450I"/>
</dbReference>
<evidence type="ECO:0000256" key="10">
    <source>
        <dbReference type="SAM" id="Phobius"/>
    </source>
</evidence>
<dbReference type="InterPro" id="IPR001128">
    <property type="entry name" value="Cyt_P450"/>
</dbReference>
<dbReference type="GO" id="GO:0004497">
    <property type="term" value="F:monooxygenase activity"/>
    <property type="evidence" value="ECO:0007669"/>
    <property type="project" value="UniProtKB-KW"/>
</dbReference>
<keyword evidence="9" id="KW-0560">Oxidoreductase</keyword>
<evidence type="ECO:0000256" key="9">
    <source>
        <dbReference type="RuleBase" id="RU000461"/>
    </source>
</evidence>
<dbReference type="CDD" id="cd11043">
    <property type="entry name" value="CYP90-like"/>
    <property type="match status" value="1"/>
</dbReference>
<dbReference type="Proteomes" id="UP001428341">
    <property type="component" value="Unassembled WGS sequence"/>
</dbReference>
<evidence type="ECO:0000313" key="11">
    <source>
        <dbReference type="EMBL" id="KAK9227978.1"/>
    </source>
</evidence>
<dbReference type="PANTHER" id="PTHR24286">
    <property type="entry name" value="CYTOCHROME P450 26"/>
    <property type="match status" value="1"/>
</dbReference>
<proteinExistence type="inferred from homology"/>
<dbReference type="PROSITE" id="PS00086">
    <property type="entry name" value="CYTOCHROME_P450"/>
    <property type="match status" value="1"/>
</dbReference>
<keyword evidence="7 8" id="KW-0408">Iron</keyword>
<keyword evidence="6 10" id="KW-1133">Transmembrane helix</keyword>
<dbReference type="GO" id="GO:0010268">
    <property type="term" value="P:brassinosteroid homeostasis"/>
    <property type="evidence" value="ECO:0007669"/>
    <property type="project" value="TreeGrafter"/>
</dbReference>
<keyword evidence="9" id="KW-0503">Monooxygenase</keyword>
<name>A0AAP0MYD8_9ROSI</name>
<comment type="cofactor">
    <cofactor evidence="8">
        <name>heme</name>
        <dbReference type="ChEBI" id="CHEBI:30413"/>
    </cofactor>
</comment>
<reference evidence="11 12" key="1">
    <citation type="submission" date="2024-05" db="EMBL/GenBank/DDBJ databases">
        <title>Haplotype-resolved chromosome-level genome assembly of Huyou (Citrus changshanensis).</title>
        <authorList>
            <person name="Miao C."/>
            <person name="Chen W."/>
            <person name="Wu Y."/>
            <person name="Wang L."/>
            <person name="Zhao S."/>
            <person name="Grierson D."/>
            <person name="Xu C."/>
            <person name="Chen K."/>
        </authorList>
    </citation>
    <scope>NUCLEOTIDE SEQUENCE [LARGE SCALE GENOMIC DNA]</scope>
    <source>
        <strain evidence="11">01-14</strain>
        <tissue evidence="11">Leaf</tissue>
    </source>
</reference>
<dbReference type="GO" id="GO:0020037">
    <property type="term" value="F:heme binding"/>
    <property type="evidence" value="ECO:0007669"/>
    <property type="project" value="InterPro"/>
</dbReference>
<sequence length="502" mass="57080">MDETRFLYGYIVFVIGIVIILIIMNTKKMLRGRSTVSIPPGSEGLPLIGETLQFMAAINSSQGFYQFIQVRHLKYGDCFRTNIFGTTNVFFSSTGAAKIILNNEGENFTKRYIKSVGEIVGDNSVLCASTQRHKLIRSRLANLFSLSSLSIFTKQFDQLVLENLSDWEQKAATVVVLREALKVTFKAMCKILLSLESGKELEMLENDVTRVYDAMLAFPLKLPWTKFYRGVKARKRIMRTLEKMINIRRKGLETHEDFLQCLLAEDAVDKDRASLSSSSSETPKKLTDEEIQDNILTMIIAGQDTTASAITWMVKYLSENEEVLDKLKAEHFPLMERTKKSLLTLEDLNRMPYASKVVKESLRMASIVAWYPRLVIHDCEIEGYVIKAGWSVNIDAKSIHLDSTVHINPYKFNPSRFDGDESKPYGFIPFSMGGRTCLGMHMAKAMMLVFLHRLITTYKWEMIDSDSSIDKWAMFARLKSGCPIHVKSTNMKDKSSCCINKA</sequence>